<gene>
    <name evidence="4" type="ORF">GQE98_05015</name>
</gene>
<dbReference type="GO" id="GO:1990281">
    <property type="term" value="C:efflux pump complex"/>
    <property type="evidence" value="ECO:0007669"/>
    <property type="project" value="TreeGrafter"/>
</dbReference>
<dbReference type="PANTHER" id="PTHR30469">
    <property type="entry name" value="MULTIDRUG RESISTANCE PROTEIN MDTA"/>
    <property type="match status" value="1"/>
</dbReference>
<dbReference type="SUPFAM" id="SSF111369">
    <property type="entry name" value="HlyD-like secretion proteins"/>
    <property type="match status" value="1"/>
</dbReference>
<accession>A0A6L8W6A9</accession>
<evidence type="ECO:0000256" key="2">
    <source>
        <dbReference type="SAM" id="Coils"/>
    </source>
</evidence>
<feature type="domain" description="Multidrug resistance protein MdtA-like barrel-sandwich hybrid" evidence="3">
    <location>
        <begin position="67"/>
        <end position="252"/>
    </location>
</feature>
<comment type="similarity">
    <text evidence="1">Belongs to the membrane fusion protein (MFP) (TC 8.A.1) family.</text>
</comment>
<sequence length="413" mass="45585">MRLLLKIILPLIILGMGVALAVYMVATKPVIEPELVEERVWTVAAIPVEFKDQSVDLNLFGSLKAVRDVELRSLVGGEVVEVGDNFREGALLEKGELLVRVDPFDFESQLSEKEAALLEARARLNELVAIQKSEEIALDREREVLEREVRNVERSESLAKRGNISVKSLDDARSTLSRQRQTVESREAQLDILKPRIGQQRAVIDRLDVGVRRAERDLANTSLRAPFRGYVTEVSAEFGKNIGASDKVARVIDAAQMEARFLLSDSQYGLLLGSSVDIVGRPVTVSWESGDTELVFNGQVARLSPEISSETGGLEVFAILDTSEYTSLLRPGAFVEVVLLGNRYLNVAKLPDSSIFENTKVYVVKDGRLEPRTIEIVAQNGSDVLVRGDLVGGELVVTTRLPEIGPNLKVEVR</sequence>
<dbReference type="InterPro" id="IPR006143">
    <property type="entry name" value="RND_pump_MFP"/>
</dbReference>
<dbReference type="Proteomes" id="UP000476030">
    <property type="component" value="Unassembled WGS sequence"/>
</dbReference>
<dbReference type="Pfam" id="PF25917">
    <property type="entry name" value="BSH_RND"/>
    <property type="match status" value="1"/>
</dbReference>
<keyword evidence="2" id="KW-0175">Coiled coil</keyword>
<keyword evidence="5" id="KW-1185">Reference proteome</keyword>
<organism evidence="4 5">
    <name type="scientific">Sneathiella litorea</name>
    <dbReference type="NCBI Taxonomy" id="2606216"/>
    <lineage>
        <taxon>Bacteria</taxon>
        <taxon>Pseudomonadati</taxon>
        <taxon>Pseudomonadota</taxon>
        <taxon>Alphaproteobacteria</taxon>
        <taxon>Sneathiellales</taxon>
        <taxon>Sneathiellaceae</taxon>
        <taxon>Sneathiella</taxon>
    </lineage>
</organism>
<comment type="caution">
    <text evidence="4">The sequence shown here is derived from an EMBL/GenBank/DDBJ whole genome shotgun (WGS) entry which is preliminary data.</text>
</comment>
<feature type="coiled-coil region" evidence="2">
    <location>
        <begin position="110"/>
        <end position="155"/>
    </location>
</feature>
<dbReference type="GO" id="GO:0015562">
    <property type="term" value="F:efflux transmembrane transporter activity"/>
    <property type="evidence" value="ECO:0007669"/>
    <property type="project" value="TreeGrafter"/>
</dbReference>
<evidence type="ECO:0000256" key="1">
    <source>
        <dbReference type="ARBA" id="ARBA00009477"/>
    </source>
</evidence>
<evidence type="ECO:0000313" key="5">
    <source>
        <dbReference type="Proteomes" id="UP000476030"/>
    </source>
</evidence>
<name>A0A6L8W6A9_9PROT</name>
<proteinExistence type="inferred from homology"/>
<dbReference type="Gene3D" id="2.40.50.100">
    <property type="match status" value="1"/>
</dbReference>
<dbReference type="NCBIfam" id="TIGR01730">
    <property type="entry name" value="RND_mfp"/>
    <property type="match status" value="1"/>
</dbReference>
<dbReference type="InterPro" id="IPR058625">
    <property type="entry name" value="MdtA-like_BSH"/>
</dbReference>
<dbReference type="Gene3D" id="2.40.420.20">
    <property type="match status" value="1"/>
</dbReference>
<dbReference type="PANTHER" id="PTHR30469:SF15">
    <property type="entry name" value="HLYD FAMILY OF SECRETION PROTEINS"/>
    <property type="match status" value="1"/>
</dbReference>
<protein>
    <submittedName>
        <fullName evidence="4">Efflux RND transporter periplasmic adaptor subunit</fullName>
    </submittedName>
</protein>
<dbReference type="RefSeq" id="WP_161314534.1">
    <property type="nucleotide sequence ID" value="NZ_WTUW01000001.1"/>
</dbReference>
<dbReference type="Gene3D" id="2.40.30.170">
    <property type="match status" value="1"/>
</dbReference>
<evidence type="ECO:0000259" key="3">
    <source>
        <dbReference type="Pfam" id="PF25917"/>
    </source>
</evidence>
<dbReference type="EMBL" id="WTUW01000001">
    <property type="protein sequence ID" value="MZR29994.1"/>
    <property type="molecule type" value="Genomic_DNA"/>
</dbReference>
<dbReference type="AlphaFoldDB" id="A0A6L8W6A9"/>
<reference evidence="4 5" key="1">
    <citation type="submission" date="2019-12" db="EMBL/GenBank/DDBJ databases">
        <title>Snethiella sp. nov. sp. isolated from sea sand.</title>
        <authorList>
            <person name="Kim J."/>
            <person name="Jeong S.E."/>
            <person name="Jung H.S."/>
            <person name="Jeon C.O."/>
        </authorList>
    </citation>
    <scope>NUCLEOTIDE SEQUENCE [LARGE SCALE GENOMIC DNA]</scope>
    <source>
        <strain evidence="4 5">DP05</strain>
    </source>
</reference>
<dbReference type="Gene3D" id="1.10.287.470">
    <property type="entry name" value="Helix hairpin bin"/>
    <property type="match status" value="1"/>
</dbReference>
<evidence type="ECO:0000313" key="4">
    <source>
        <dbReference type="EMBL" id="MZR29994.1"/>
    </source>
</evidence>